<protein>
    <submittedName>
        <fullName evidence="1">Uncharacterized protein</fullName>
    </submittedName>
</protein>
<dbReference type="EMBL" id="BPVZ01000003">
    <property type="protein sequence ID" value="GKU89670.1"/>
    <property type="molecule type" value="Genomic_DNA"/>
</dbReference>
<evidence type="ECO:0000313" key="2">
    <source>
        <dbReference type="Proteomes" id="UP001054252"/>
    </source>
</evidence>
<accession>A0AAV5HSC5</accession>
<evidence type="ECO:0000313" key="1">
    <source>
        <dbReference type="EMBL" id="GKU89670.1"/>
    </source>
</evidence>
<reference evidence="1 2" key="1">
    <citation type="journal article" date="2021" name="Commun. Biol.">
        <title>The genome of Shorea leprosula (Dipterocarpaceae) highlights the ecological relevance of drought in aseasonal tropical rainforests.</title>
        <authorList>
            <person name="Ng K.K.S."/>
            <person name="Kobayashi M.J."/>
            <person name="Fawcett J.A."/>
            <person name="Hatakeyama M."/>
            <person name="Paape T."/>
            <person name="Ng C.H."/>
            <person name="Ang C.C."/>
            <person name="Tnah L.H."/>
            <person name="Lee C.T."/>
            <person name="Nishiyama T."/>
            <person name="Sese J."/>
            <person name="O'Brien M.J."/>
            <person name="Copetti D."/>
            <person name="Mohd Noor M.I."/>
            <person name="Ong R.C."/>
            <person name="Putra M."/>
            <person name="Sireger I.Z."/>
            <person name="Indrioko S."/>
            <person name="Kosugi Y."/>
            <person name="Izuno A."/>
            <person name="Isagi Y."/>
            <person name="Lee S.L."/>
            <person name="Shimizu K.K."/>
        </authorList>
    </citation>
    <scope>NUCLEOTIDE SEQUENCE [LARGE SCALE GENOMIC DNA]</scope>
    <source>
        <strain evidence="1">214</strain>
    </source>
</reference>
<gene>
    <name evidence="1" type="ORF">SLEP1_g3778</name>
</gene>
<proteinExistence type="predicted"/>
<dbReference type="AlphaFoldDB" id="A0AAV5HSC5"/>
<comment type="caution">
    <text evidence="1">The sequence shown here is derived from an EMBL/GenBank/DDBJ whole genome shotgun (WGS) entry which is preliminary data.</text>
</comment>
<organism evidence="1 2">
    <name type="scientific">Rubroshorea leprosula</name>
    <dbReference type="NCBI Taxonomy" id="152421"/>
    <lineage>
        <taxon>Eukaryota</taxon>
        <taxon>Viridiplantae</taxon>
        <taxon>Streptophyta</taxon>
        <taxon>Embryophyta</taxon>
        <taxon>Tracheophyta</taxon>
        <taxon>Spermatophyta</taxon>
        <taxon>Magnoliopsida</taxon>
        <taxon>eudicotyledons</taxon>
        <taxon>Gunneridae</taxon>
        <taxon>Pentapetalae</taxon>
        <taxon>rosids</taxon>
        <taxon>malvids</taxon>
        <taxon>Malvales</taxon>
        <taxon>Dipterocarpaceae</taxon>
        <taxon>Rubroshorea</taxon>
    </lineage>
</organism>
<keyword evidence="2" id="KW-1185">Reference proteome</keyword>
<name>A0AAV5HSC5_9ROSI</name>
<dbReference type="Proteomes" id="UP001054252">
    <property type="component" value="Unassembled WGS sequence"/>
</dbReference>
<sequence length="75" mass="8166">MVQWNKILTGENKHLDEIQEQPKHLLMEKNVDGCSVDGLGSGFSRGRCLKNAFTAPVTPSSFSIALASSTARSFI</sequence>